<evidence type="ECO:0000256" key="22">
    <source>
        <dbReference type="ARBA" id="ARBA00052292"/>
    </source>
</evidence>
<keyword evidence="5 32" id="KW-0812">Transmembrane</keyword>
<evidence type="ECO:0000256" key="15">
    <source>
        <dbReference type="ARBA" id="ARBA00023180"/>
    </source>
</evidence>
<evidence type="ECO:0000256" key="11">
    <source>
        <dbReference type="ARBA" id="ARBA00022989"/>
    </source>
</evidence>
<comment type="similarity">
    <text evidence="2">Belongs to the ABC transporter superfamily. ABCD family. Peroxisomal fatty acyl CoA transporter (TC 3.A.1.203) subfamily.</text>
</comment>
<keyword evidence="12" id="KW-0007">Acetylation</keyword>
<reference evidence="35" key="3">
    <citation type="submission" date="2025-09" db="UniProtKB">
        <authorList>
            <consortium name="Ensembl"/>
        </authorList>
    </citation>
    <scope>IDENTIFICATION</scope>
</reference>
<dbReference type="PANTHER" id="PTHR11384">
    <property type="entry name" value="ATP-BINDING CASSETTE, SUB-FAMILY D MEMBER"/>
    <property type="match status" value="1"/>
</dbReference>
<feature type="transmembrane region" description="Helical" evidence="32">
    <location>
        <begin position="79"/>
        <end position="99"/>
    </location>
</feature>
<keyword evidence="3" id="KW-0813">Transport</keyword>
<evidence type="ECO:0000256" key="20">
    <source>
        <dbReference type="ARBA" id="ARBA00051656"/>
    </source>
</evidence>
<comment type="catalytic activity">
    <reaction evidence="19">
        <text>a long-chain fatty acyl-CoA + H2O = a long-chain fatty acid + CoA + H(+)</text>
        <dbReference type="Rhea" id="RHEA:67680"/>
        <dbReference type="ChEBI" id="CHEBI:15377"/>
        <dbReference type="ChEBI" id="CHEBI:15378"/>
        <dbReference type="ChEBI" id="CHEBI:57287"/>
        <dbReference type="ChEBI" id="CHEBI:57560"/>
        <dbReference type="ChEBI" id="CHEBI:83139"/>
    </reaction>
    <physiologicalReaction direction="left-to-right" evidence="19">
        <dbReference type="Rhea" id="RHEA:67681"/>
    </physiologicalReaction>
</comment>
<organism evidence="35 36">
    <name type="scientific">Pygocentrus nattereri</name>
    <name type="common">Red-bellied piranha</name>
    <dbReference type="NCBI Taxonomy" id="42514"/>
    <lineage>
        <taxon>Eukaryota</taxon>
        <taxon>Metazoa</taxon>
        <taxon>Chordata</taxon>
        <taxon>Craniata</taxon>
        <taxon>Vertebrata</taxon>
        <taxon>Euteleostomi</taxon>
        <taxon>Actinopterygii</taxon>
        <taxon>Neopterygii</taxon>
        <taxon>Teleostei</taxon>
        <taxon>Ostariophysi</taxon>
        <taxon>Characiformes</taxon>
        <taxon>Characoidei</taxon>
        <taxon>Pygocentrus</taxon>
    </lineage>
</organism>
<evidence type="ECO:0000256" key="1">
    <source>
        <dbReference type="ARBA" id="ARBA00004585"/>
    </source>
</evidence>
<comment type="catalytic activity">
    <reaction evidence="18">
        <text>(5Z,8Z,11Z,14Z,17Z)-eicosapentaenoyl-CoA + H2O = (5Z,8Z,11Z,14Z,17Z)-eicosapentaenoate + CoA + H(+)</text>
        <dbReference type="Rhea" id="RHEA:67712"/>
        <dbReference type="ChEBI" id="CHEBI:15377"/>
        <dbReference type="ChEBI" id="CHEBI:15378"/>
        <dbReference type="ChEBI" id="CHEBI:57287"/>
        <dbReference type="ChEBI" id="CHEBI:58562"/>
        <dbReference type="ChEBI" id="CHEBI:73862"/>
    </reaction>
    <physiologicalReaction direction="left-to-right" evidence="18">
        <dbReference type="Rhea" id="RHEA:67713"/>
    </physiologicalReaction>
</comment>
<feature type="domain" description="ABC transporter" evidence="33">
    <location>
        <begin position="435"/>
        <end position="654"/>
    </location>
</feature>
<dbReference type="PROSITE" id="PS00211">
    <property type="entry name" value="ABC_TRANSPORTER_1"/>
    <property type="match status" value="1"/>
</dbReference>
<evidence type="ECO:0000259" key="34">
    <source>
        <dbReference type="PROSITE" id="PS50929"/>
    </source>
</evidence>
<dbReference type="SUPFAM" id="SSF90123">
    <property type="entry name" value="ABC transporter transmembrane region"/>
    <property type="match status" value="1"/>
</dbReference>
<name>A0AAR2JY02_PYGNA</name>
<reference evidence="35" key="2">
    <citation type="submission" date="2025-08" db="UniProtKB">
        <authorList>
            <consortium name="Ensembl"/>
        </authorList>
    </citation>
    <scope>IDENTIFICATION</scope>
</reference>
<evidence type="ECO:0000256" key="9">
    <source>
        <dbReference type="ARBA" id="ARBA00022843"/>
    </source>
</evidence>
<comment type="function">
    <text evidence="28">Broad substrate specificity ATP-dependent transporter of the ATP-binding cassette (ABC) family that catalyzes the transport of long-chain fatty acids (LCFA)-CoA, dicarboxylic acids-CoA, long-branched-chain fatty acids-CoA and bile acids from the cytosol to the peroxisome lumen for beta-oxydation. Has fatty acyl-CoA thioesterase and ATPase activities. Probably hydrolyzes fatty acyl-CoAs into free fatty acids prior to their ATP-dependent transport into peroxisomes. Thus, play a role in regulation of LCFAs and energy metabolism namely, in the degradation and biosynthesis of fatty acids by beta-oxidation.</text>
</comment>
<evidence type="ECO:0000256" key="12">
    <source>
        <dbReference type="ARBA" id="ARBA00022990"/>
    </source>
</evidence>
<evidence type="ECO:0000256" key="8">
    <source>
        <dbReference type="ARBA" id="ARBA00022840"/>
    </source>
</evidence>
<keyword evidence="7" id="KW-0378">Hydrolase</keyword>
<evidence type="ECO:0000256" key="2">
    <source>
        <dbReference type="ARBA" id="ARBA00008575"/>
    </source>
</evidence>
<dbReference type="GO" id="GO:0006635">
    <property type="term" value="P:fatty acid beta-oxidation"/>
    <property type="evidence" value="ECO:0007669"/>
    <property type="project" value="TreeGrafter"/>
</dbReference>
<sequence>GSVCNCKHLKTHSIWSEWRMCCILFYIAPKKGSAIVTSLTLYTTKDGKKDKAAVDKVFVSRIYQILKILVPRMFCKESGYLLLIAAMLVARTYCDVWMIHNGTMIESAIIGRSTKAFKAYLFKFIAVMPFISLVNSSLKLGLNELKLRFRVRLTKHLYSHYLRGFTFYKVSNVDNRIANPDQLLTQDVERFCNSVVDLYSNISKPLLDIIIYIFKLTTAIGALGPVSMLSYLLLSGLFLTRLRRPIGKMTVTEQKFEGEYRYVNSRLITNSEEIAFYNGSKREMKTIHDTFHKLVEHLNRFICFRFSMGIVDSIVAKYIALVVGYLVVSRPFLDPSNTRHLNSSHSERLEDYYQSGRMLLSLAQALGRIVLAGREMTRLSGFTTRITEIQEVLKELNSGRYERTMISQLGKESEAVDKMSLVPGSGQIVHADNIIRFEHIPLATPNGDILIRDLSFEVLSGTNVLVCGPNGCGKSSLFRVLGELWPLFGGRLTKPDRGKLFYVPQRPYMTLGSLRDQVIYPDTREDQRRKGTSDKVLKEYLDNVQLGHILEREGGWDSVQDWMDILSGGEKQRMAMARLFYHKPQFAILDECTSAVSVDVEDYIYSHCRKVGITLFTVSHRKSLWKHHEYYLHMDGRGNYQFKQITEETVEFGS</sequence>
<feature type="domain" description="ABC transmembrane type-1" evidence="34">
    <location>
        <begin position="102"/>
        <end position="316"/>
    </location>
</feature>
<dbReference type="InterPro" id="IPR005283">
    <property type="entry name" value="FA_transporter"/>
</dbReference>
<evidence type="ECO:0000256" key="29">
    <source>
        <dbReference type="ARBA" id="ARBA00065720"/>
    </source>
</evidence>
<accession>A0AAR2JY02</accession>
<comment type="catalytic activity">
    <reaction evidence="16">
        <text>a very long-chain fatty acyl-CoA + H2O = a very long-chain fatty acid + CoA + H(+)</text>
        <dbReference type="Rhea" id="RHEA:67072"/>
        <dbReference type="ChEBI" id="CHEBI:15377"/>
        <dbReference type="ChEBI" id="CHEBI:15378"/>
        <dbReference type="ChEBI" id="CHEBI:57287"/>
        <dbReference type="ChEBI" id="CHEBI:58950"/>
        <dbReference type="ChEBI" id="CHEBI:138261"/>
    </reaction>
    <physiologicalReaction direction="left-to-right" evidence="16">
        <dbReference type="Rhea" id="RHEA:67073"/>
    </physiologicalReaction>
</comment>
<evidence type="ECO:0000256" key="18">
    <source>
        <dbReference type="ARBA" id="ARBA00051077"/>
    </source>
</evidence>
<evidence type="ECO:0000256" key="10">
    <source>
        <dbReference type="ARBA" id="ARBA00022967"/>
    </source>
</evidence>
<evidence type="ECO:0000256" key="19">
    <source>
        <dbReference type="ARBA" id="ARBA00051342"/>
    </source>
</evidence>
<dbReference type="SMART" id="SM00382">
    <property type="entry name" value="AAA"/>
    <property type="match status" value="1"/>
</dbReference>
<dbReference type="GO" id="GO:0140359">
    <property type="term" value="F:ABC-type transporter activity"/>
    <property type="evidence" value="ECO:0007669"/>
    <property type="project" value="InterPro"/>
</dbReference>
<comment type="catalytic activity">
    <reaction evidence="21">
        <text>(4Z,7Z,10Z,13Z,16Z,19Z)-docosahexaenoate(in) + ATP + H2O = (4Z,7Z,10Z,13Z,16Z,19Z)-docosahexaenoate(out) + ADP + phosphate + H(+)</text>
        <dbReference type="Rhea" id="RHEA:67704"/>
        <dbReference type="ChEBI" id="CHEBI:15377"/>
        <dbReference type="ChEBI" id="CHEBI:15378"/>
        <dbReference type="ChEBI" id="CHEBI:30616"/>
        <dbReference type="ChEBI" id="CHEBI:43474"/>
        <dbReference type="ChEBI" id="CHEBI:77016"/>
        <dbReference type="ChEBI" id="CHEBI:456216"/>
    </reaction>
</comment>
<evidence type="ECO:0000256" key="25">
    <source>
        <dbReference type="ARBA" id="ARBA00052595"/>
    </source>
</evidence>
<dbReference type="GO" id="GO:0005324">
    <property type="term" value="F:long-chain fatty acid transmembrane transporter activity"/>
    <property type="evidence" value="ECO:0007669"/>
    <property type="project" value="InterPro"/>
</dbReference>
<reference evidence="35 36" key="1">
    <citation type="submission" date="2020-10" db="EMBL/GenBank/DDBJ databases">
        <title>Pygocentrus nattereri (red-bellied piranha) genome, fPygNat1, primary haplotype.</title>
        <authorList>
            <person name="Myers G."/>
            <person name="Meyer A."/>
            <person name="Karagic N."/>
            <person name="Pippel M."/>
            <person name="Winkler S."/>
            <person name="Tracey A."/>
            <person name="Wood J."/>
            <person name="Formenti G."/>
            <person name="Howe K."/>
            <person name="Fedrigo O."/>
            <person name="Jarvis E.D."/>
        </authorList>
    </citation>
    <scope>NUCLEOTIDE SEQUENCE [LARGE SCALE GENOMIC DNA]</scope>
</reference>
<evidence type="ECO:0000256" key="16">
    <source>
        <dbReference type="ARBA" id="ARBA00024544"/>
    </source>
</evidence>
<comment type="catalytic activity">
    <reaction evidence="22">
        <text>pristanoyl-CoA + H2O = 2,6,10,14-tetramethylpentadecanoate + CoA + H(+)</text>
        <dbReference type="Rhea" id="RHEA:40415"/>
        <dbReference type="ChEBI" id="CHEBI:15377"/>
        <dbReference type="ChEBI" id="CHEBI:15378"/>
        <dbReference type="ChEBI" id="CHEBI:57287"/>
        <dbReference type="ChEBI" id="CHEBI:77250"/>
        <dbReference type="ChEBI" id="CHEBI:77268"/>
    </reaction>
    <physiologicalReaction direction="left-to-right" evidence="22">
        <dbReference type="Rhea" id="RHEA:40416"/>
    </physiologicalReaction>
</comment>
<evidence type="ECO:0000256" key="6">
    <source>
        <dbReference type="ARBA" id="ARBA00022741"/>
    </source>
</evidence>
<evidence type="ECO:0000256" key="24">
    <source>
        <dbReference type="ARBA" id="ARBA00052445"/>
    </source>
</evidence>
<feature type="transmembrane region" description="Helical" evidence="32">
    <location>
        <begin position="120"/>
        <end position="138"/>
    </location>
</feature>
<dbReference type="SUPFAM" id="SSF52540">
    <property type="entry name" value="P-loop containing nucleoside triphosphate hydrolases"/>
    <property type="match status" value="1"/>
</dbReference>
<protein>
    <recommendedName>
        <fullName evidence="30">ATP-binding cassette sub-family D member 3</fullName>
    </recommendedName>
    <alternativeName>
        <fullName evidence="31">70 kDa peroxisomal membrane protein</fullName>
    </alternativeName>
</protein>
<dbReference type="PANTHER" id="PTHR11384:SF62">
    <property type="entry name" value="ATP-BINDING CASSETTE SUB-FAMILY D MEMBER 3"/>
    <property type="match status" value="1"/>
</dbReference>
<dbReference type="InterPro" id="IPR011527">
    <property type="entry name" value="ABC1_TM_dom"/>
</dbReference>
<evidence type="ECO:0000259" key="33">
    <source>
        <dbReference type="PROSITE" id="PS50893"/>
    </source>
</evidence>
<evidence type="ECO:0000256" key="4">
    <source>
        <dbReference type="ARBA" id="ARBA00022553"/>
    </source>
</evidence>
<comment type="catalytic activity">
    <reaction evidence="17">
        <text>a very long-chain fatty acid(in) + ATP + H2O = a very long-chain fatty acid(out) + ADP + phosphate + H(+)</text>
        <dbReference type="Rhea" id="RHEA:67080"/>
        <dbReference type="ChEBI" id="CHEBI:15377"/>
        <dbReference type="ChEBI" id="CHEBI:15378"/>
        <dbReference type="ChEBI" id="CHEBI:30616"/>
        <dbReference type="ChEBI" id="CHEBI:43474"/>
        <dbReference type="ChEBI" id="CHEBI:58950"/>
        <dbReference type="ChEBI" id="CHEBI:456216"/>
    </reaction>
    <physiologicalReaction direction="left-to-right" evidence="17">
        <dbReference type="Rhea" id="RHEA:67081"/>
    </physiologicalReaction>
</comment>
<dbReference type="InterPro" id="IPR003439">
    <property type="entry name" value="ABC_transporter-like_ATP-bd"/>
</dbReference>
<dbReference type="NCBIfam" id="TIGR00954">
    <property type="entry name" value="3a01203"/>
    <property type="match status" value="1"/>
</dbReference>
<keyword evidence="13 32" id="KW-0472">Membrane</keyword>
<keyword evidence="4" id="KW-0597">Phosphoprotein</keyword>
<evidence type="ECO:0000256" key="21">
    <source>
        <dbReference type="ARBA" id="ARBA00051780"/>
    </source>
</evidence>
<comment type="catalytic activity">
    <reaction evidence="27">
        <text>hexadecanedioate(in) + ATP + H2O = hexadecanedioate(out) + ADP + phosphate + H(+)</text>
        <dbReference type="Rhea" id="RHEA:67692"/>
        <dbReference type="ChEBI" id="CHEBI:15377"/>
        <dbReference type="ChEBI" id="CHEBI:15378"/>
        <dbReference type="ChEBI" id="CHEBI:30616"/>
        <dbReference type="ChEBI" id="CHEBI:43474"/>
        <dbReference type="ChEBI" id="CHEBI:76276"/>
        <dbReference type="ChEBI" id="CHEBI:456216"/>
    </reaction>
</comment>
<comment type="catalytic activity">
    <reaction evidence="20">
        <text>(4Z,7Z,10Z,13Z,16Z,19Z)-docosahexaenoyl-CoA + H2O = (4Z,7Z,10Z,13Z,16Z,19Z)-docosahexaenoate + CoA + H(+)</text>
        <dbReference type="Rhea" id="RHEA:67700"/>
        <dbReference type="ChEBI" id="CHEBI:15377"/>
        <dbReference type="ChEBI" id="CHEBI:15378"/>
        <dbReference type="ChEBI" id="CHEBI:57287"/>
        <dbReference type="ChEBI" id="CHEBI:74298"/>
        <dbReference type="ChEBI" id="CHEBI:77016"/>
    </reaction>
    <physiologicalReaction direction="left-to-right" evidence="20">
        <dbReference type="Rhea" id="RHEA:67701"/>
    </physiologicalReaction>
</comment>
<keyword evidence="10" id="KW-1278">Translocase</keyword>
<dbReference type="GO" id="GO:0042760">
    <property type="term" value="P:very long-chain fatty acid catabolic process"/>
    <property type="evidence" value="ECO:0007669"/>
    <property type="project" value="TreeGrafter"/>
</dbReference>
<evidence type="ECO:0000256" key="5">
    <source>
        <dbReference type="ARBA" id="ARBA00022692"/>
    </source>
</evidence>
<dbReference type="GO" id="GO:0005778">
    <property type="term" value="C:peroxisomal membrane"/>
    <property type="evidence" value="ECO:0007669"/>
    <property type="project" value="UniProtKB-SubCell"/>
</dbReference>
<dbReference type="FunFam" id="1.20.1560.10:FF:000036">
    <property type="entry name" value="ATP-binding cassette sub-family D member 3"/>
    <property type="match status" value="1"/>
</dbReference>
<keyword evidence="8" id="KW-0067">ATP-binding</keyword>
<proteinExistence type="inferred from homology"/>
<comment type="subcellular location">
    <subcellularLocation>
        <location evidence="1">Peroxisome membrane</location>
        <topology evidence="1">Multi-pass membrane protein</topology>
    </subcellularLocation>
</comment>
<dbReference type="InterPro" id="IPR017871">
    <property type="entry name" value="ABC_transporter-like_CS"/>
</dbReference>
<dbReference type="PROSITE" id="PS50929">
    <property type="entry name" value="ABC_TM1F"/>
    <property type="match status" value="1"/>
</dbReference>
<evidence type="ECO:0000256" key="26">
    <source>
        <dbReference type="ARBA" id="ARBA00052950"/>
    </source>
</evidence>
<comment type="catalytic activity">
    <reaction evidence="26">
        <text>a long-chain fatty acid(in) + ATP + H2O = a long-chain fatty acid(out) + ADP + phosphate + H(+)</text>
        <dbReference type="Rhea" id="RHEA:67684"/>
        <dbReference type="ChEBI" id="CHEBI:15377"/>
        <dbReference type="ChEBI" id="CHEBI:15378"/>
        <dbReference type="ChEBI" id="CHEBI:30616"/>
        <dbReference type="ChEBI" id="CHEBI:43474"/>
        <dbReference type="ChEBI" id="CHEBI:57560"/>
        <dbReference type="ChEBI" id="CHEBI:456216"/>
    </reaction>
    <physiologicalReaction direction="left-to-right" evidence="26">
        <dbReference type="Rhea" id="RHEA:67685"/>
    </physiologicalReaction>
</comment>
<evidence type="ECO:0000313" key="35">
    <source>
        <dbReference type="Ensembl" id="ENSPNAP00000055074.1"/>
    </source>
</evidence>
<comment type="catalytic activity">
    <reaction evidence="24">
        <text>(5Z,8Z,11Z,14Z,17Z)-eicosapentaenoate(in) + ATP + H2O = (5Z,8Z,11Z,14Z,17Z)-eicosapentaenoate(out) + ADP + phosphate + H(+)</text>
        <dbReference type="Rhea" id="RHEA:67708"/>
        <dbReference type="ChEBI" id="CHEBI:15377"/>
        <dbReference type="ChEBI" id="CHEBI:15378"/>
        <dbReference type="ChEBI" id="CHEBI:30616"/>
        <dbReference type="ChEBI" id="CHEBI:43474"/>
        <dbReference type="ChEBI" id="CHEBI:58562"/>
        <dbReference type="ChEBI" id="CHEBI:456216"/>
    </reaction>
    <physiologicalReaction direction="left-to-right" evidence="24">
        <dbReference type="Rhea" id="RHEA:67709"/>
    </physiologicalReaction>
</comment>
<comment type="subunit">
    <text evidence="29">Homodimers. Can form heterodimers with ABCD1 and ABCD2. Dimerization is necessary to form an active transporter. Interacts with PEX19; mediates the targeting of ABCD3 to peroxisomes.</text>
</comment>
<evidence type="ECO:0000256" key="17">
    <source>
        <dbReference type="ARBA" id="ARBA00048530"/>
    </source>
</evidence>
<dbReference type="Pfam" id="PF06472">
    <property type="entry name" value="ABC_membrane_2"/>
    <property type="match status" value="1"/>
</dbReference>
<dbReference type="InterPro" id="IPR027417">
    <property type="entry name" value="P-loop_NTPase"/>
</dbReference>
<evidence type="ECO:0000313" key="36">
    <source>
        <dbReference type="Proteomes" id="UP001501920"/>
    </source>
</evidence>
<dbReference type="GO" id="GO:0005524">
    <property type="term" value="F:ATP binding"/>
    <property type="evidence" value="ECO:0007669"/>
    <property type="project" value="UniProtKB-KW"/>
</dbReference>
<evidence type="ECO:0000256" key="31">
    <source>
        <dbReference type="ARBA" id="ARBA00076825"/>
    </source>
</evidence>
<dbReference type="FunFam" id="3.40.50.300:FF:000636">
    <property type="entry name" value="ATP-binding cassette sub-family D member 3"/>
    <property type="match status" value="1"/>
</dbReference>
<keyword evidence="36" id="KW-1185">Reference proteome</keyword>
<dbReference type="CDD" id="cd03223">
    <property type="entry name" value="ABCD_peroxisomal_ALDP"/>
    <property type="match status" value="1"/>
</dbReference>
<dbReference type="GO" id="GO:0015910">
    <property type="term" value="P:long-chain fatty acid import into peroxisome"/>
    <property type="evidence" value="ECO:0007669"/>
    <property type="project" value="InterPro"/>
</dbReference>
<evidence type="ECO:0000256" key="3">
    <source>
        <dbReference type="ARBA" id="ARBA00022448"/>
    </source>
</evidence>
<dbReference type="Proteomes" id="UP001501920">
    <property type="component" value="Chromosome 19"/>
</dbReference>
<dbReference type="InterPro" id="IPR003593">
    <property type="entry name" value="AAA+_ATPase"/>
</dbReference>
<dbReference type="PROSITE" id="PS50893">
    <property type="entry name" value="ABC_TRANSPORTER_2"/>
    <property type="match status" value="1"/>
</dbReference>
<evidence type="ECO:0000256" key="23">
    <source>
        <dbReference type="ARBA" id="ARBA00052408"/>
    </source>
</evidence>
<evidence type="ECO:0000256" key="30">
    <source>
        <dbReference type="ARBA" id="ARBA00070602"/>
    </source>
</evidence>
<evidence type="ECO:0000256" key="27">
    <source>
        <dbReference type="ARBA" id="ARBA00052970"/>
    </source>
</evidence>
<dbReference type="Pfam" id="PF00005">
    <property type="entry name" value="ABC_tran"/>
    <property type="match status" value="1"/>
</dbReference>
<dbReference type="InterPro" id="IPR050835">
    <property type="entry name" value="ABC_transporter_sub-D"/>
</dbReference>
<feature type="transmembrane region" description="Helical" evidence="32">
    <location>
        <begin position="209"/>
        <end position="239"/>
    </location>
</feature>
<keyword evidence="9" id="KW-0832">Ubl conjugation</keyword>
<dbReference type="Gene3D" id="3.40.50.300">
    <property type="entry name" value="P-loop containing nucleotide triphosphate hydrolases"/>
    <property type="match status" value="1"/>
</dbReference>
<dbReference type="AlphaFoldDB" id="A0AAR2JY02"/>
<keyword evidence="6" id="KW-0547">Nucleotide-binding</keyword>
<dbReference type="GeneTree" id="ENSGT00950000182955"/>
<comment type="catalytic activity">
    <reaction evidence="23">
        <text>hexadecanedioyl-CoA + H2O = hexadecanedioate + CoA + H(+)</text>
        <dbReference type="Rhea" id="RHEA:67696"/>
        <dbReference type="ChEBI" id="CHEBI:15377"/>
        <dbReference type="ChEBI" id="CHEBI:15378"/>
        <dbReference type="ChEBI" id="CHEBI:57287"/>
        <dbReference type="ChEBI" id="CHEBI:76276"/>
        <dbReference type="ChEBI" id="CHEBI:77085"/>
    </reaction>
    <physiologicalReaction direction="left-to-right" evidence="23">
        <dbReference type="Rhea" id="RHEA:67697"/>
    </physiologicalReaction>
</comment>
<keyword evidence="14" id="KW-0576">Peroxisome</keyword>
<dbReference type="Gene3D" id="1.20.1560.10">
    <property type="entry name" value="ABC transporter type 1, transmembrane domain"/>
    <property type="match status" value="1"/>
</dbReference>
<evidence type="ECO:0000256" key="13">
    <source>
        <dbReference type="ARBA" id="ARBA00023136"/>
    </source>
</evidence>
<dbReference type="InterPro" id="IPR036640">
    <property type="entry name" value="ABC1_TM_sf"/>
</dbReference>
<evidence type="ECO:0000256" key="32">
    <source>
        <dbReference type="SAM" id="Phobius"/>
    </source>
</evidence>
<keyword evidence="11 32" id="KW-1133">Transmembrane helix</keyword>
<evidence type="ECO:0000256" key="7">
    <source>
        <dbReference type="ARBA" id="ARBA00022801"/>
    </source>
</evidence>
<dbReference type="Ensembl" id="ENSPNAT00000071031.1">
    <property type="protein sequence ID" value="ENSPNAP00000055074.1"/>
    <property type="gene ID" value="ENSPNAG00000030398.1"/>
</dbReference>
<evidence type="ECO:0000256" key="14">
    <source>
        <dbReference type="ARBA" id="ARBA00023140"/>
    </source>
</evidence>
<dbReference type="GO" id="GO:0007031">
    <property type="term" value="P:peroxisome organization"/>
    <property type="evidence" value="ECO:0007669"/>
    <property type="project" value="TreeGrafter"/>
</dbReference>
<evidence type="ECO:0000256" key="28">
    <source>
        <dbReference type="ARBA" id="ARBA00053192"/>
    </source>
</evidence>
<keyword evidence="15" id="KW-0325">Glycoprotein</keyword>
<comment type="catalytic activity">
    <reaction evidence="25">
        <text>2,6,10,14-tetramethylpentadecanoate(in) + ATP + H2O = 2,6,10,14-tetramethylpentadecanoate(out) + ADP + phosphate + H(+)</text>
        <dbReference type="Rhea" id="RHEA:67688"/>
        <dbReference type="ChEBI" id="CHEBI:15377"/>
        <dbReference type="ChEBI" id="CHEBI:15378"/>
        <dbReference type="ChEBI" id="CHEBI:30616"/>
        <dbReference type="ChEBI" id="CHEBI:43474"/>
        <dbReference type="ChEBI" id="CHEBI:77268"/>
        <dbReference type="ChEBI" id="CHEBI:456216"/>
    </reaction>
    <physiologicalReaction direction="left-to-right" evidence="25">
        <dbReference type="Rhea" id="RHEA:67689"/>
    </physiologicalReaction>
</comment>
<dbReference type="GO" id="GO:0016887">
    <property type="term" value="F:ATP hydrolysis activity"/>
    <property type="evidence" value="ECO:0007669"/>
    <property type="project" value="InterPro"/>
</dbReference>